<name>A0A108UCM2_9GAMM</name>
<protein>
    <submittedName>
        <fullName evidence="1">dTDP-Rha:A-D-GlcNAc-diphosphoryl polyprenol, A-3-L-rhamnosyl transferase WbbL</fullName>
    </submittedName>
</protein>
<evidence type="ECO:0000313" key="1">
    <source>
        <dbReference type="EMBL" id="KWS06655.1"/>
    </source>
</evidence>
<comment type="caution">
    <text evidence="1">The sequence shown here is derived from an EMBL/GenBank/DDBJ whole genome shotgun (WGS) entry which is preliminary data.</text>
</comment>
<dbReference type="GO" id="GO:0016740">
    <property type="term" value="F:transferase activity"/>
    <property type="evidence" value="ECO:0007669"/>
    <property type="project" value="UniProtKB-KW"/>
</dbReference>
<dbReference type="AlphaFoldDB" id="A0A108UCM2"/>
<sequence length="295" mass="32714">MTSSSDPRPLPARAEFQAIVVSYRSAATIDECLSRLRECIGVAAIRVVDNQSDDGTLEIVQRHASLDPRLRFVANPDNPGFSVGCNQGVAELEPARDDDWLVFVNPDCMVEPDTFVRLHALAALLGDALLSADLVNEHGERDAAVRRRDPDFGAMLAGLLRPWAAPKMAVAPDDSQELQSVQATSGALMLMPRRLFARIGGFDEGYRLHAEDLDLCRRVRDSGATVAVANHVRVMHVRGVSSRSRPFFVEWNKHRGLWRYFSKFEAPRRGALVRAGVFAAIWLRFPIAALRAAFR</sequence>
<dbReference type="PANTHER" id="PTHR43179">
    <property type="entry name" value="RHAMNOSYLTRANSFERASE WBBL"/>
    <property type="match status" value="1"/>
</dbReference>
<keyword evidence="2" id="KW-1185">Reference proteome</keyword>
<dbReference type="OrthoDB" id="9771846at2"/>
<keyword evidence="1" id="KW-0808">Transferase</keyword>
<dbReference type="Proteomes" id="UP000023435">
    <property type="component" value="Unassembled WGS sequence"/>
</dbReference>
<dbReference type="InterPro" id="IPR029044">
    <property type="entry name" value="Nucleotide-diphossugar_trans"/>
</dbReference>
<proteinExistence type="predicted"/>
<dbReference type="PANTHER" id="PTHR43179:SF7">
    <property type="entry name" value="RHAMNOSYLTRANSFERASE WBBL"/>
    <property type="match status" value="1"/>
</dbReference>
<reference evidence="1 2" key="1">
    <citation type="journal article" date="2014" name="Genome Announc.">
        <title>Draft Genome Sequence of Lysobacter capsici AZ78, a Bacterium Antagonistic to Plant-Pathogenic Oomycetes.</title>
        <authorList>
            <person name="Puopolo G."/>
            <person name="Sonego P."/>
            <person name="Engelen K."/>
            <person name="Pertot I."/>
        </authorList>
    </citation>
    <scope>NUCLEOTIDE SEQUENCE [LARGE SCALE GENOMIC DNA]</scope>
    <source>
        <strain evidence="1 2">AZ78</strain>
    </source>
</reference>
<organism evidence="1 2">
    <name type="scientific">Lysobacter capsici AZ78</name>
    <dbReference type="NCBI Taxonomy" id="1444315"/>
    <lineage>
        <taxon>Bacteria</taxon>
        <taxon>Pseudomonadati</taxon>
        <taxon>Pseudomonadota</taxon>
        <taxon>Gammaproteobacteria</taxon>
        <taxon>Lysobacterales</taxon>
        <taxon>Lysobacteraceae</taxon>
        <taxon>Lysobacter</taxon>
    </lineage>
</organism>
<dbReference type="RefSeq" id="WP_051547085.1">
    <property type="nucleotide sequence ID" value="NZ_JAJA02000001.1"/>
</dbReference>
<dbReference type="EMBL" id="JAJA02000001">
    <property type="protein sequence ID" value="KWS06655.1"/>
    <property type="molecule type" value="Genomic_DNA"/>
</dbReference>
<dbReference type="Pfam" id="PF13641">
    <property type="entry name" value="Glyco_tranf_2_3"/>
    <property type="match status" value="1"/>
</dbReference>
<dbReference type="Gene3D" id="3.90.550.10">
    <property type="entry name" value="Spore Coat Polysaccharide Biosynthesis Protein SpsA, Chain A"/>
    <property type="match status" value="1"/>
</dbReference>
<dbReference type="SUPFAM" id="SSF53448">
    <property type="entry name" value="Nucleotide-diphospho-sugar transferases"/>
    <property type="match status" value="1"/>
</dbReference>
<evidence type="ECO:0000313" key="2">
    <source>
        <dbReference type="Proteomes" id="UP000023435"/>
    </source>
</evidence>
<accession>A0A108UCM2</accession>
<gene>
    <name evidence="1" type="ORF">AZ78_4211</name>
</gene>